<protein>
    <submittedName>
        <fullName evidence="5">PDZ domain-containing protein</fullName>
    </submittedName>
</protein>
<feature type="domain" description="SH3b" evidence="4">
    <location>
        <begin position="745"/>
        <end position="813"/>
    </location>
</feature>
<dbReference type="PANTHER" id="PTHR32060:SF22">
    <property type="entry name" value="CARBOXYL-TERMINAL-PROCESSING PEPTIDASE 3, CHLOROPLASTIC"/>
    <property type="match status" value="1"/>
</dbReference>
<dbReference type="Gene3D" id="2.30.42.10">
    <property type="match status" value="1"/>
</dbReference>
<reference evidence="5" key="1">
    <citation type="journal article" date="2020" name="mSystems">
        <title>Genome- and Community-Level Interaction Insights into Carbon Utilization and Element Cycling Functions of Hydrothermarchaeota in Hydrothermal Sediment.</title>
        <authorList>
            <person name="Zhou Z."/>
            <person name="Liu Y."/>
            <person name="Xu W."/>
            <person name="Pan J."/>
            <person name="Luo Z.H."/>
            <person name="Li M."/>
        </authorList>
    </citation>
    <scope>NUCLEOTIDE SEQUENCE [LARGE SCALE GENOMIC DNA]</scope>
    <source>
        <strain evidence="5">SpSt-289</strain>
    </source>
</reference>
<dbReference type="Pfam" id="PF03572">
    <property type="entry name" value="Peptidase_S41"/>
    <property type="match status" value="1"/>
</dbReference>
<keyword evidence="2" id="KW-0732">Signal</keyword>
<dbReference type="InterPro" id="IPR028204">
    <property type="entry name" value="Tricorn_C1"/>
</dbReference>
<dbReference type="InterPro" id="IPR005151">
    <property type="entry name" value="Tail-specific_protease"/>
</dbReference>
<dbReference type="SMART" id="SM00287">
    <property type="entry name" value="SH3b"/>
    <property type="match status" value="1"/>
</dbReference>
<dbReference type="InterPro" id="IPR001478">
    <property type="entry name" value="PDZ"/>
</dbReference>
<evidence type="ECO:0000313" key="5">
    <source>
        <dbReference type="EMBL" id="HDX29968.1"/>
    </source>
</evidence>
<feature type="region of interest" description="Disordered" evidence="1">
    <location>
        <begin position="683"/>
        <end position="746"/>
    </location>
</feature>
<accession>A0A7C1JUV6</accession>
<dbReference type="EMBL" id="DSMG01000006">
    <property type="protein sequence ID" value="HDX29968.1"/>
    <property type="molecule type" value="Genomic_DNA"/>
</dbReference>
<dbReference type="GO" id="GO:0006508">
    <property type="term" value="P:proteolysis"/>
    <property type="evidence" value="ECO:0007669"/>
    <property type="project" value="InterPro"/>
</dbReference>
<dbReference type="Gene3D" id="2.30.30.40">
    <property type="entry name" value="SH3 Domains"/>
    <property type="match status" value="1"/>
</dbReference>
<feature type="signal peptide" evidence="2">
    <location>
        <begin position="1"/>
        <end position="26"/>
    </location>
</feature>
<evidence type="ECO:0000256" key="2">
    <source>
        <dbReference type="SAM" id="SignalP"/>
    </source>
</evidence>
<feature type="chain" id="PRO_5028033446" evidence="2">
    <location>
        <begin position="27"/>
        <end position="813"/>
    </location>
</feature>
<dbReference type="Pfam" id="PF14684">
    <property type="entry name" value="Tricorn_C1"/>
    <property type="match status" value="1"/>
</dbReference>
<dbReference type="SMART" id="SM00245">
    <property type="entry name" value="TSPc"/>
    <property type="match status" value="1"/>
</dbReference>
<dbReference type="Pfam" id="PF00595">
    <property type="entry name" value="PDZ"/>
    <property type="match status" value="1"/>
</dbReference>
<dbReference type="InterPro" id="IPR036034">
    <property type="entry name" value="PDZ_sf"/>
</dbReference>
<dbReference type="GO" id="GO:0008236">
    <property type="term" value="F:serine-type peptidase activity"/>
    <property type="evidence" value="ECO:0007669"/>
    <property type="project" value="InterPro"/>
</dbReference>
<gene>
    <name evidence="5" type="ORF">ENQ20_00565</name>
</gene>
<dbReference type="SUPFAM" id="SSF52096">
    <property type="entry name" value="ClpP/crotonase"/>
    <property type="match status" value="1"/>
</dbReference>
<dbReference type="PROSITE" id="PS50106">
    <property type="entry name" value="PDZ"/>
    <property type="match status" value="1"/>
</dbReference>
<dbReference type="PANTHER" id="PTHR32060">
    <property type="entry name" value="TAIL-SPECIFIC PROTEASE"/>
    <property type="match status" value="1"/>
</dbReference>
<evidence type="ECO:0000259" key="3">
    <source>
        <dbReference type="PROSITE" id="PS50106"/>
    </source>
</evidence>
<dbReference type="Gene3D" id="3.30.750.44">
    <property type="match status" value="1"/>
</dbReference>
<proteinExistence type="predicted"/>
<evidence type="ECO:0000259" key="4">
    <source>
        <dbReference type="PROSITE" id="PS51781"/>
    </source>
</evidence>
<dbReference type="PROSITE" id="PS51781">
    <property type="entry name" value="SH3B"/>
    <property type="match status" value="1"/>
</dbReference>
<feature type="domain" description="PDZ" evidence="3">
    <location>
        <begin position="323"/>
        <end position="378"/>
    </location>
</feature>
<evidence type="ECO:0000256" key="1">
    <source>
        <dbReference type="SAM" id="MobiDB-lite"/>
    </source>
</evidence>
<name>A0A7C1JUV6_9CHLR</name>
<feature type="compositionally biased region" description="Low complexity" evidence="1">
    <location>
        <begin position="694"/>
        <end position="739"/>
    </location>
</feature>
<dbReference type="SMART" id="SM00228">
    <property type="entry name" value="PDZ"/>
    <property type="match status" value="1"/>
</dbReference>
<dbReference type="SUPFAM" id="SSF50156">
    <property type="entry name" value="PDZ domain-like"/>
    <property type="match status" value="1"/>
</dbReference>
<comment type="caution">
    <text evidence="5">The sequence shown here is derived from an EMBL/GenBank/DDBJ whole genome shotgun (WGS) entry which is preliminary data.</text>
</comment>
<dbReference type="InterPro" id="IPR029045">
    <property type="entry name" value="ClpP/crotonase-like_dom_sf"/>
</dbReference>
<dbReference type="AlphaFoldDB" id="A0A7C1JUV6"/>
<dbReference type="Pfam" id="PF08239">
    <property type="entry name" value="SH3_3"/>
    <property type="match status" value="1"/>
</dbReference>
<dbReference type="Gene3D" id="3.90.226.10">
    <property type="entry name" value="2-enoyl-CoA Hydratase, Chain A, domain 1"/>
    <property type="match status" value="1"/>
</dbReference>
<dbReference type="InterPro" id="IPR003646">
    <property type="entry name" value="SH3-like_bac-type"/>
</dbReference>
<organism evidence="5">
    <name type="scientific">Caldilinea aerophila</name>
    <dbReference type="NCBI Taxonomy" id="133453"/>
    <lineage>
        <taxon>Bacteria</taxon>
        <taxon>Bacillati</taxon>
        <taxon>Chloroflexota</taxon>
        <taxon>Caldilineae</taxon>
        <taxon>Caldilineales</taxon>
        <taxon>Caldilineaceae</taxon>
        <taxon>Caldilinea</taxon>
    </lineage>
</organism>
<dbReference type="GO" id="GO:0004175">
    <property type="term" value="F:endopeptidase activity"/>
    <property type="evidence" value="ECO:0007669"/>
    <property type="project" value="TreeGrafter"/>
</dbReference>
<sequence>MNRTRLLLTVLFLLAFVLTPAALLQAQNEEPPLAEIVNDEGGPAIVRGTMDYSNPLIALGVAQPLIVLEDQAGFVDRNKGFIFPKESQVLGQILGDFFDPPFEWTLSLPIEPQGTLRDVDNNGREDTGVMVFAIAYWTNIFGDPFLEQRDQSGGGWSTAFATTRAATDPSGKGEIIGGKLIVWAPDDQQGFPSGFGEDGKLFTEDDPIVRLPAGYTIVDLDTDPFTFDRSRYPEMVLIEPESLTLDDFSNLSYTEAFDAMIDLFRRKYSFTELKGIDWDAKAAEFRPRFEEAEANNDALAYRRALRDFIWSIPDGHLSGPFIQQDFVEATRGGIGIAIRDLDDGRTIVNFVTPDSPADRAGIQRGAEILTWNGQPIDDYVDSIVPFSSPFSTDHVRRLQQLRYATRVRIGEEVEITFKNPGDEEVQTVVLTGEAESESFRISSFNVGRTGAELPVEFRLLDNGLGYVKIYSFSDNELLTVQLWERMMQTLNRLQVPGLIIDMRQNGGGSGFLADQMAAYFFDEPLELGQTGYYDESLGDFYFDPDQVDRFYLPDESLRYRGPVAVITGPNCGSACEFFTYAMTQQDRADVVAHYPTAGLGGSQNLFLMPEFEYLQISIGRPVDMEGNIIIEGVGVPPTVRVPVTEETLFAEGDPLLETAIAVVTGAEELPYGAVPFEGSPIAQPARRAEEAPAEEAAPTPTEEAVEEPTPAATPEPTEEATPIPTEEAVEEPTPAATPEPTEEEAVGATVTIVSRGSRVIVRAQPSATGSIIGLVNDGETYTLLERSADGAWVKIDFGESGGWINADFAQINE</sequence>